<dbReference type="Gene3D" id="1.10.10.10">
    <property type="entry name" value="Winged helix-like DNA-binding domain superfamily/Winged helix DNA-binding domain"/>
    <property type="match status" value="1"/>
</dbReference>
<evidence type="ECO:0000313" key="6">
    <source>
        <dbReference type="EMBL" id="QEI04709.1"/>
    </source>
</evidence>
<gene>
    <name evidence="6" type="ORF">FXN63_01765</name>
</gene>
<dbReference type="Proteomes" id="UP000325161">
    <property type="component" value="Chromosome"/>
</dbReference>
<dbReference type="OrthoDB" id="9157176at2"/>
<feature type="domain" description="HTH lysR-type" evidence="5">
    <location>
        <begin position="23"/>
        <end position="81"/>
    </location>
</feature>
<dbReference type="InterPro" id="IPR036388">
    <property type="entry name" value="WH-like_DNA-bd_sf"/>
</dbReference>
<dbReference type="PRINTS" id="PR00039">
    <property type="entry name" value="HTHLYSR"/>
</dbReference>
<organism evidence="6 7">
    <name type="scientific">Pigmentiphaga aceris</name>
    <dbReference type="NCBI Taxonomy" id="1940612"/>
    <lineage>
        <taxon>Bacteria</taxon>
        <taxon>Pseudomonadati</taxon>
        <taxon>Pseudomonadota</taxon>
        <taxon>Betaproteobacteria</taxon>
        <taxon>Burkholderiales</taxon>
        <taxon>Alcaligenaceae</taxon>
        <taxon>Pigmentiphaga</taxon>
    </lineage>
</organism>
<evidence type="ECO:0000259" key="5">
    <source>
        <dbReference type="PROSITE" id="PS50931"/>
    </source>
</evidence>
<evidence type="ECO:0000256" key="2">
    <source>
        <dbReference type="ARBA" id="ARBA00023015"/>
    </source>
</evidence>
<keyword evidence="3" id="KW-0238">DNA-binding</keyword>
<evidence type="ECO:0000313" key="7">
    <source>
        <dbReference type="Proteomes" id="UP000325161"/>
    </source>
</evidence>
<dbReference type="RefSeq" id="WP_148812275.1">
    <property type="nucleotide sequence ID" value="NZ_CP043046.1"/>
</dbReference>
<evidence type="ECO:0000256" key="1">
    <source>
        <dbReference type="ARBA" id="ARBA00009437"/>
    </source>
</evidence>
<keyword evidence="4" id="KW-0804">Transcription</keyword>
<comment type="similarity">
    <text evidence="1">Belongs to the LysR transcriptional regulatory family.</text>
</comment>
<dbReference type="PANTHER" id="PTHR30118">
    <property type="entry name" value="HTH-TYPE TRANSCRIPTIONAL REGULATOR LEUO-RELATED"/>
    <property type="match status" value="1"/>
</dbReference>
<dbReference type="EMBL" id="CP043046">
    <property type="protein sequence ID" value="QEI04709.1"/>
    <property type="molecule type" value="Genomic_DNA"/>
</dbReference>
<evidence type="ECO:0000256" key="4">
    <source>
        <dbReference type="ARBA" id="ARBA00023163"/>
    </source>
</evidence>
<dbReference type="Pfam" id="PF03466">
    <property type="entry name" value="LysR_substrate"/>
    <property type="match status" value="1"/>
</dbReference>
<dbReference type="PROSITE" id="PS50931">
    <property type="entry name" value="HTH_LYSR"/>
    <property type="match status" value="1"/>
</dbReference>
<dbReference type="CDD" id="cd00090">
    <property type="entry name" value="HTH_ARSR"/>
    <property type="match status" value="1"/>
</dbReference>
<dbReference type="Gene3D" id="3.40.190.10">
    <property type="entry name" value="Periplasmic binding protein-like II"/>
    <property type="match status" value="2"/>
</dbReference>
<protein>
    <submittedName>
        <fullName evidence="6">LysR family transcriptional regulator</fullName>
    </submittedName>
</protein>
<dbReference type="AlphaFoldDB" id="A0A5C0ARH1"/>
<dbReference type="KEGG" id="pacr:FXN63_01765"/>
<dbReference type="GO" id="GO:0003700">
    <property type="term" value="F:DNA-binding transcription factor activity"/>
    <property type="evidence" value="ECO:0007669"/>
    <property type="project" value="InterPro"/>
</dbReference>
<keyword evidence="7" id="KW-1185">Reference proteome</keyword>
<name>A0A5C0ARH1_9BURK</name>
<keyword evidence="2" id="KW-0805">Transcription regulation</keyword>
<dbReference type="PANTHER" id="PTHR30118:SF6">
    <property type="entry name" value="HTH-TYPE TRANSCRIPTIONAL REGULATOR LEUO"/>
    <property type="match status" value="1"/>
</dbReference>
<proteinExistence type="inferred from homology"/>
<dbReference type="SUPFAM" id="SSF46785">
    <property type="entry name" value="Winged helix' DNA-binding domain"/>
    <property type="match status" value="1"/>
</dbReference>
<dbReference type="GO" id="GO:0003677">
    <property type="term" value="F:DNA binding"/>
    <property type="evidence" value="ECO:0007669"/>
    <property type="project" value="UniProtKB-KW"/>
</dbReference>
<sequence length="325" mass="35615">MTTPDPSAIAPHSTAFHRELRRIDLNLLVTLDALLVEGGNVTRAAERLAISQPAASHALARLREALDDPLFVKTGIRMEATPRALALAPQVAACLQQAYGLFQPLPDLDPSRMQADIRLTFPEHIETLLLPSLLERLFHEAPGIQIHARSLPLDRVLDAIDTGEVDLALIASSAESRAWQSREPLFDVGFVLMYDPRQVTLPPRPTLAQLSRLPQLALGYVGSYPSAVDRFFAEHGAPRRQTATAVGVAVVPEMVRRLPIVAILPDLIALDEATRTALVIEPFAPDELSVTVSMVWHRRHEAGALAYVRTVLRELTGEGVHGVLR</sequence>
<dbReference type="Pfam" id="PF00126">
    <property type="entry name" value="HTH_1"/>
    <property type="match status" value="1"/>
</dbReference>
<dbReference type="SUPFAM" id="SSF53850">
    <property type="entry name" value="Periplasmic binding protein-like II"/>
    <property type="match status" value="1"/>
</dbReference>
<reference evidence="6 7" key="1">
    <citation type="submission" date="2019-08" db="EMBL/GenBank/DDBJ databases">
        <title>Amphibian skin-associated Pigmentiphaga: genome sequence and occurrence across geography and hosts.</title>
        <authorList>
            <person name="Bletz M.C."/>
            <person name="Bunk B."/>
            <person name="Sproeer C."/>
            <person name="Biwer P."/>
            <person name="Reiter S."/>
            <person name="Rabemananjara F.C.E."/>
            <person name="Schulz S."/>
            <person name="Overmann J."/>
            <person name="Vences M."/>
        </authorList>
    </citation>
    <scope>NUCLEOTIDE SEQUENCE [LARGE SCALE GENOMIC DNA]</scope>
    <source>
        <strain evidence="6 7">Mada1488</strain>
    </source>
</reference>
<dbReference type="InterPro" id="IPR000847">
    <property type="entry name" value="LysR_HTH_N"/>
</dbReference>
<dbReference type="InterPro" id="IPR036390">
    <property type="entry name" value="WH_DNA-bd_sf"/>
</dbReference>
<dbReference type="InterPro" id="IPR011991">
    <property type="entry name" value="ArsR-like_HTH"/>
</dbReference>
<accession>A0A5C0ARH1</accession>
<dbReference type="InterPro" id="IPR050389">
    <property type="entry name" value="LysR-type_TF"/>
</dbReference>
<evidence type="ECO:0000256" key="3">
    <source>
        <dbReference type="ARBA" id="ARBA00023125"/>
    </source>
</evidence>
<dbReference type="InterPro" id="IPR005119">
    <property type="entry name" value="LysR_subst-bd"/>
</dbReference>